<gene>
    <name evidence="1" type="ORF">BCR33DRAFT_787105</name>
</gene>
<keyword evidence="2" id="KW-1185">Reference proteome</keyword>
<evidence type="ECO:0000313" key="1">
    <source>
        <dbReference type="EMBL" id="ORY41382.1"/>
    </source>
</evidence>
<evidence type="ECO:0000313" key="2">
    <source>
        <dbReference type="Proteomes" id="UP000193642"/>
    </source>
</evidence>
<reference evidence="1 2" key="1">
    <citation type="submission" date="2016-07" db="EMBL/GenBank/DDBJ databases">
        <title>Pervasive Adenine N6-methylation of Active Genes in Fungi.</title>
        <authorList>
            <consortium name="DOE Joint Genome Institute"/>
            <person name="Mondo S.J."/>
            <person name="Dannebaum R.O."/>
            <person name="Kuo R.C."/>
            <person name="Labutti K."/>
            <person name="Haridas S."/>
            <person name="Kuo A."/>
            <person name="Salamov A."/>
            <person name="Ahrendt S.R."/>
            <person name="Lipzen A."/>
            <person name="Sullivan W."/>
            <person name="Andreopoulos W.B."/>
            <person name="Clum A."/>
            <person name="Lindquist E."/>
            <person name="Daum C."/>
            <person name="Ramamoorthy G.K."/>
            <person name="Gryganskyi A."/>
            <person name="Culley D."/>
            <person name="Magnuson J.K."/>
            <person name="James T.Y."/>
            <person name="O'Malley M.A."/>
            <person name="Stajich J.E."/>
            <person name="Spatafora J.W."/>
            <person name="Visel A."/>
            <person name="Grigoriev I.V."/>
        </authorList>
    </citation>
    <scope>NUCLEOTIDE SEQUENCE [LARGE SCALE GENOMIC DNA]</scope>
    <source>
        <strain evidence="1 2">JEL800</strain>
    </source>
</reference>
<organism evidence="1 2">
    <name type="scientific">Rhizoclosmatium globosum</name>
    <dbReference type="NCBI Taxonomy" id="329046"/>
    <lineage>
        <taxon>Eukaryota</taxon>
        <taxon>Fungi</taxon>
        <taxon>Fungi incertae sedis</taxon>
        <taxon>Chytridiomycota</taxon>
        <taxon>Chytridiomycota incertae sedis</taxon>
        <taxon>Chytridiomycetes</taxon>
        <taxon>Chytridiales</taxon>
        <taxon>Chytriomycetaceae</taxon>
        <taxon>Rhizoclosmatium</taxon>
    </lineage>
</organism>
<proteinExistence type="predicted"/>
<accession>A0A1Y2C2W3</accession>
<dbReference type="OrthoDB" id="2423701at2759"/>
<dbReference type="EMBL" id="MCGO01000032">
    <property type="protein sequence ID" value="ORY41382.1"/>
    <property type="molecule type" value="Genomic_DNA"/>
</dbReference>
<sequence length="268" mass="29775">MTIINATIEQLKAEGNKLFAANDFEAASTKAEIEQELEKATSFTTKLKVGNTYLDKMKSAVSMWYPMHGTFAQAVLLTCNDFEAGMKKAKELKLNVVNGMVNPAEADGEMGGLQELANAILGESAGVAFEYGSRLCISPFQQTADEIVALYVSRRSSVPNWNQFRPMYSNTIRAAIVITHMYALGNQHENALKNITMADQLIQKLQAEFRDVPKDDKGAVLLPSYHRLVRQLRVQMLHLQNKDSCDKEGDDISRALIKEVKADKEPAT</sequence>
<name>A0A1Y2C2W3_9FUNG</name>
<dbReference type="Proteomes" id="UP000193642">
    <property type="component" value="Unassembled WGS sequence"/>
</dbReference>
<comment type="caution">
    <text evidence="1">The sequence shown here is derived from an EMBL/GenBank/DDBJ whole genome shotgun (WGS) entry which is preliminary data.</text>
</comment>
<dbReference type="AlphaFoldDB" id="A0A1Y2C2W3"/>
<protein>
    <submittedName>
        <fullName evidence="1">Uncharacterized protein</fullName>
    </submittedName>
</protein>